<evidence type="ECO:0000259" key="3">
    <source>
        <dbReference type="PROSITE" id="PS50110"/>
    </source>
</evidence>
<dbReference type="InterPro" id="IPR001789">
    <property type="entry name" value="Sig_transdc_resp-reg_receiver"/>
</dbReference>
<keyword evidence="1 2" id="KW-0597">Phosphoprotein</keyword>
<dbReference type="PANTHER" id="PTHR44591">
    <property type="entry name" value="STRESS RESPONSE REGULATOR PROTEIN 1"/>
    <property type="match status" value="1"/>
</dbReference>
<sequence length="122" mass="13611">MRKKIVIIDDDSNQLSMLHTILKNAGYEVTSAVDVIVGIKIVSEIMPDIITLDLIMPKMGGLEALRHLKEDAKTKLIPIIVITSSEKKEDEEKAHALGAKDFIKKPYEKNLLLSAVQKHLIP</sequence>
<dbReference type="Proteomes" id="UP000217838">
    <property type="component" value="Unassembled WGS sequence"/>
</dbReference>
<dbReference type="InterPro" id="IPR050595">
    <property type="entry name" value="Bact_response_regulator"/>
</dbReference>
<dbReference type="Pfam" id="PF00072">
    <property type="entry name" value="Response_reg"/>
    <property type="match status" value="1"/>
</dbReference>
<name>A0A2A4YGM2_UNCAE</name>
<evidence type="ECO:0000256" key="2">
    <source>
        <dbReference type="PROSITE-ProRule" id="PRU00169"/>
    </source>
</evidence>
<dbReference type="PANTHER" id="PTHR44591:SF3">
    <property type="entry name" value="RESPONSE REGULATORY DOMAIN-CONTAINING PROTEIN"/>
    <property type="match status" value="1"/>
</dbReference>
<evidence type="ECO:0000256" key="1">
    <source>
        <dbReference type="ARBA" id="ARBA00022553"/>
    </source>
</evidence>
<comment type="caution">
    <text evidence="4">The sequence shown here is derived from an EMBL/GenBank/DDBJ whole genome shotgun (WGS) entry which is preliminary data.</text>
</comment>
<feature type="domain" description="Response regulatory" evidence="3">
    <location>
        <begin position="4"/>
        <end position="120"/>
    </location>
</feature>
<proteinExistence type="predicted"/>
<dbReference type="PROSITE" id="PS50110">
    <property type="entry name" value="RESPONSE_REGULATORY"/>
    <property type="match status" value="1"/>
</dbReference>
<evidence type="ECO:0000313" key="5">
    <source>
        <dbReference type="Proteomes" id="UP000217838"/>
    </source>
</evidence>
<dbReference type="AlphaFoldDB" id="A0A2A4YGM2"/>
<protein>
    <recommendedName>
        <fullName evidence="3">Response regulatory domain-containing protein</fullName>
    </recommendedName>
</protein>
<dbReference type="SMART" id="SM00448">
    <property type="entry name" value="REC"/>
    <property type="match status" value="1"/>
</dbReference>
<gene>
    <name evidence="4" type="ORF">COB11_04435</name>
</gene>
<dbReference type="GO" id="GO:0000160">
    <property type="term" value="P:phosphorelay signal transduction system"/>
    <property type="evidence" value="ECO:0007669"/>
    <property type="project" value="InterPro"/>
</dbReference>
<evidence type="ECO:0000313" key="4">
    <source>
        <dbReference type="EMBL" id="PCI94022.1"/>
    </source>
</evidence>
<organism evidence="4 5">
    <name type="scientific">Aerophobetes bacterium</name>
    <dbReference type="NCBI Taxonomy" id="2030807"/>
    <lineage>
        <taxon>Bacteria</taxon>
        <taxon>Candidatus Aerophobota</taxon>
    </lineage>
</organism>
<accession>A0A2A4YGM2</accession>
<dbReference type="EMBL" id="NVUU01000047">
    <property type="protein sequence ID" value="PCI94022.1"/>
    <property type="molecule type" value="Genomic_DNA"/>
</dbReference>
<reference evidence="5" key="1">
    <citation type="submission" date="2017-08" db="EMBL/GenBank/DDBJ databases">
        <title>A dynamic microbial community with high functional redundancy inhabits the cold, oxic subseafloor aquifer.</title>
        <authorList>
            <person name="Tully B.J."/>
            <person name="Wheat C.G."/>
            <person name="Glazer B.T."/>
            <person name="Huber J.A."/>
        </authorList>
    </citation>
    <scope>NUCLEOTIDE SEQUENCE [LARGE SCALE GENOMIC DNA]</scope>
</reference>
<feature type="modified residue" description="4-aspartylphosphate" evidence="2">
    <location>
        <position position="53"/>
    </location>
</feature>
<dbReference type="SUPFAM" id="SSF52172">
    <property type="entry name" value="CheY-like"/>
    <property type="match status" value="1"/>
</dbReference>
<dbReference type="Gene3D" id="3.40.50.2300">
    <property type="match status" value="1"/>
</dbReference>
<dbReference type="InterPro" id="IPR011006">
    <property type="entry name" value="CheY-like_superfamily"/>
</dbReference>